<dbReference type="Gene3D" id="3.30.300.30">
    <property type="match status" value="1"/>
</dbReference>
<evidence type="ECO:0000256" key="5">
    <source>
        <dbReference type="ARBA" id="ARBA00023139"/>
    </source>
</evidence>
<dbReference type="Proteomes" id="UP001620408">
    <property type="component" value="Unassembled WGS sequence"/>
</dbReference>
<protein>
    <submittedName>
        <fullName evidence="10">EscJ/YscJ/HrcJ family type III secretion inner membrane ring protein</fullName>
    </submittedName>
</protein>
<dbReference type="Gene3D" id="3.30.70.1530">
    <property type="entry name" value="Hypothetical protein rpa1041"/>
    <property type="match status" value="1"/>
</dbReference>
<feature type="domain" description="Flagellar M-ring N-terminal" evidence="9">
    <location>
        <begin position="28"/>
        <end position="194"/>
    </location>
</feature>
<keyword evidence="8" id="KW-0812">Transmembrane</keyword>
<dbReference type="InterPro" id="IPR045851">
    <property type="entry name" value="AMP-bd_C_sf"/>
</dbReference>
<proteinExistence type="inferred from homology"/>
<comment type="subcellular location">
    <subcellularLocation>
        <location evidence="1">Cell outer membrane</location>
        <topology evidence="1">Lipid-anchor</topology>
    </subcellularLocation>
</comment>
<dbReference type="InterPro" id="IPR006182">
    <property type="entry name" value="FliF_N_dom"/>
</dbReference>
<dbReference type="EMBL" id="JADIKD010000006">
    <property type="protein sequence ID" value="MFK2916212.1"/>
    <property type="molecule type" value="Genomic_DNA"/>
</dbReference>
<evidence type="ECO:0000256" key="7">
    <source>
        <dbReference type="ARBA" id="ARBA00023288"/>
    </source>
</evidence>
<evidence type="ECO:0000256" key="4">
    <source>
        <dbReference type="ARBA" id="ARBA00023136"/>
    </source>
</evidence>
<accession>A0ABW8JZX2</accession>
<dbReference type="InterPro" id="IPR003282">
    <property type="entry name" value="T3SS_SctJ"/>
</dbReference>
<evidence type="ECO:0000256" key="2">
    <source>
        <dbReference type="ARBA" id="ARBA00009509"/>
    </source>
</evidence>
<dbReference type="RefSeq" id="WP_379984866.1">
    <property type="nucleotide sequence ID" value="NZ_JADIKD010000006.1"/>
</dbReference>
<evidence type="ECO:0000259" key="9">
    <source>
        <dbReference type="Pfam" id="PF01514"/>
    </source>
</evidence>
<comment type="caution">
    <text evidence="10">The sequence shown here is derived from an EMBL/GenBank/DDBJ whole genome shotgun (WGS) entry which is preliminary data.</text>
</comment>
<dbReference type="PANTHER" id="PTHR30046:SF2">
    <property type="entry name" value="YOP PROTEINS TRANSLOCATION LIPOPROTEIN J"/>
    <property type="match status" value="1"/>
</dbReference>
<organism evidence="10 11">
    <name type="scientific">Dyella koreensis</name>
    <dbReference type="NCBI Taxonomy" id="311235"/>
    <lineage>
        <taxon>Bacteria</taxon>
        <taxon>Pseudomonadati</taxon>
        <taxon>Pseudomonadota</taxon>
        <taxon>Gammaproteobacteria</taxon>
        <taxon>Lysobacterales</taxon>
        <taxon>Rhodanobacteraceae</taxon>
        <taxon>Dyella</taxon>
    </lineage>
</organism>
<dbReference type="Pfam" id="PF01514">
    <property type="entry name" value="YscJ_FliF"/>
    <property type="match status" value="1"/>
</dbReference>
<keyword evidence="6" id="KW-0998">Cell outer membrane</keyword>
<evidence type="ECO:0000256" key="3">
    <source>
        <dbReference type="ARBA" id="ARBA00022729"/>
    </source>
</evidence>
<sequence>MTKPWNIGRVWRLAALALLLGLLAGCSRDVLYARLDEQQANDVVAALINGGIDAEKRPAERGEGWQVLLDRRDMPAAVAVLRDAGLPHQGVDNIGLMFKKDGFVSSPMEDKQRFIYAREQLLGNTLRKLDGVIDAYVYLSLPDKSPLDDKPASGSASVVIIARPNAGIESRAPDIKAAVMTGTEGLSDPSRVTVQFFQRAPTEVTPAPAHVGVIAGGMRGDVASLLLIGFAALAVLLAGLLLWRNRNALMGHPSRAVVRREVSGER</sequence>
<keyword evidence="5" id="KW-0564">Palmitate</keyword>
<keyword evidence="7" id="KW-0449">Lipoprotein</keyword>
<keyword evidence="3" id="KW-0732">Signal</keyword>
<feature type="transmembrane region" description="Helical" evidence="8">
    <location>
        <begin position="222"/>
        <end position="243"/>
    </location>
</feature>
<evidence type="ECO:0000256" key="8">
    <source>
        <dbReference type="SAM" id="Phobius"/>
    </source>
</evidence>
<evidence type="ECO:0000256" key="6">
    <source>
        <dbReference type="ARBA" id="ARBA00023237"/>
    </source>
</evidence>
<keyword evidence="11" id="KW-1185">Reference proteome</keyword>
<evidence type="ECO:0000313" key="11">
    <source>
        <dbReference type="Proteomes" id="UP001620408"/>
    </source>
</evidence>
<dbReference type="PANTHER" id="PTHR30046">
    <property type="entry name" value="FLAGELLAR M-RING PROTEIN"/>
    <property type="match status" value="1"/>
</dbReference>
<reference evidence="10 11" key="1">
    <citation type="submission" date="2020-10" db="EMBL/GenBank/DDBJ databases">
        <title>Phylogeny of dyella-like bacteria.</title>
        <authorList>
            <person name="Fu J."/>
        </authorList>
    </citation>
    <scope>NUCLEOTIDE SEQUENCE [LARGE SCALE GENOMIC DNA]</scope>
    <source>
        <strain evidence="10 11">BB4</strain>
    </source>
</reference>
<dbReference type="PROSITE" id="PS51257">
    <property type="entry name" value="PROKAR_LIPOPROTEIN"/>
    <property type="match status" value="1"/>
</dbReference>
<dbReference type="PRINTS" id="PR01338">
    <property type="entry name" value="TYPE3OMKPROT"/>
</dbReference>
<evidence type="ECO:0000313" key="10">
    <source>
        <dbReference type="EMBL" id="MFK2916212.1"/>
    </source>
</evidence>
<keyword evidence="4 8" id="KW-0472">Membrane</keyword>
<keyword evidence="8" id="KW-1133">Transmembrane helix</keyword>
<evidence type="ECO:0000256" key="1">
    <source>
        <dbReference type="ARBA" id="ARBA00004459"/>
    </source>
</evidence>
<name>A0ABW8JZX2_9GAMM</name>
<gene>
    <name evidence="10" type="ORF">ISS97_02960</name>
</gene>
<dbReference type="InterPro" id="IPR043427">
    <property type="entry name" value="YscJ/FliF"/>
</dbReference>
<comment type="similarity">
    <text evidence="2">Belongs to the YscJ lipoprotein family.</text>
</comment>